<reference evidence="2 3" key="1">
    <citation type="submission" date="2019-08" db="EMBL/GenBank/DDBJ databases">
        <title>Actinomadura sp. nov. CYP1-5 isolated from mountain soil.</title>
        <authorList>
            <person name="Songsumanus A."/>
            <person name="Kuncharoen N."/>
            <person name="Kudo T."/>
            <person name="Yuki M."/>
            <person name="Igarashi Y."/>
            <person name="Tanasupawat S."/>
        </authorList>
    </citation>
    <scope>NUCLEOTIDE SEQUENCE [LARGE SCALE GENOMIC DNA]</scope>
    <source>
        <strain evidence="2 3">CYP1-5</strain>
    </source>
</reference>
<sequence>MPETTEAPWSPRIGVDGRKFPGAVRGGCHDTLVRAQREGFGGVFFRTLLDMSPTLDDGELREIRDHADELGMYLEAGLGKVNPFATPETPELRAAGDGDILLGFRRMMEAGARIGCVELWAATTNYQVGYPGKFVWDRFRTDVTWREQLAATRRFLARLRPIALDLGIHINLETHEEITSFELVELVEATGPDVCGIVFDTANPLQRLEHPRSTTDRVAPYVRQTQLKDCSITPVRDGLRFDLTPCGDGLVDFGYVLAALARTAPAVNLTIENQESRADFPGPAPVTVLPIRDADFVGSHSDLTVPEFAAFTGLVYGRALERSQDAVPPARFGDAEAMAAVRRSLDHVTKVRDRVAAAARCPAVPA</sequence>
<dbReference type="Pfam" id="PF01261">
    <property type="entry name" value="AP_endonuc_2"/>
    <property type="match status" value="1"/>
</dbReference>
<dbReference type="InterPro" id="IPR050312">
    <property type="entry name" value="IolE/XylAMocC-like"/>
</dbReference>
<keyword evidence="2" id="KW-0413">Isomerase</keyword>
<protein>
    <submittedName>
        <fullName evidence="2">Sugar phosphate isomerase/epimerase</fullName>
    </submittedName>
</protein>
<dbReference type="PANTHER" id="PTHR12110:SF53">
    <property type="entry name" value="BLR5974 PROTEIN"/>
    <property type="match status" value="1"/>
</dbReference>
<dbReference type="InterPro" id="IPR036237">
    <property type="entry name" value="Xyl_isomerase-like_sf"/>
</dbReference>
<proteinExistence type="predicted"/>
<dbReference type="EMBL" id="VSRQ01000001">
    <property type="protein sequence ID" value="TYK53669.1"/>
    <property type="molecule type" value="Genomic_DNA"/>
</dbReference>
<comment type="caution">
    <text evidence="2">The sequence shown here is derived from an EMBL/GenBank/DDBJ whole genome shotgun (WGS) entry which is preliminary data.</text>
</comment>
<dbReference type="Gene3D" id="3.20.20.150">
    <property type="entry name" value="Divalent-metal-dependent TIM barrel enzymes"/>
    <property type="match status" value="1"/>
</dbReference>
<evidence type="ECO:0000313" key="2">
    <source>
        <dbReference type="EMBL" id="TYK53669.1"/>
    </source>
</evidence>
<keyword evidence="3" id="KW-1185">Reference proteome</keyword>
<evidence type="ECO:0000313" key="3">
    <source>
        <dbReference type="Proteomes" id="UP000323505"/>
    </source>
</evidence>
<dbReference type="Proteomes" id="UP000323505">
    <property type="component" value="Unassembled WGS sequence"/>
</dbReference>
<feature type="domain" description="Xylose isomerase-like TIM barrel" evidence="1">
    <location>
        <begin position="34"/>
        <end position="272"/>
    </location>
</feature>
<dbReference type="InterPro" id="IPR013022">
    <property type="entry name" value="Xyl_isomerase-like_TIM-brl"/>
</dbReference>
<name>A0A5D3G048_9ACTN</name>
<evidence type="ECO:0000259" key="1">
    <source>
        <dbReference type="Pfam" id="PF01261"/>
    </source>
</evidence>
<organism evidence="2 3">
    <name type="scientific">Actinomadura decatromicini</name>
    <dbReference type="NCBI Taxonomy" id="2604572"/>
    <lineage>
        <taxon>Bacteria</taxon>
        <taxon>Bacillati</taxon>
        <taxon>Actinomycetota</taxon>
        <taxon>Actinomycetes</taxon>
        <taxon>Streptosporangiales</taxon>
        <taxon>Thermomonosporaceae</taxon>
        <taxon>Actinomadura</taxon>
    </lineage>
</organism>
<gene>
    <name evidence="2" type="ORF">FXF68_06850</name>
</gene>
<dbReference type="SUPFAM" id="SSF51658">
    <property type="entry name" value="Xylose isomerase-like"/>
    <property type="match status" value="1"/>
</dbReference>
<dbReference type="PANTHER" id="PTHR12110">
    <property type="entry name" value="HYDROXYPYRUVATE ISOMERASE"/>
    <property type="match status" value="1"/>
</dbReference>
<dbReference type="GO" id="GO:0016853">
    <property type="term" value="F:isomerase activity"/>
    <property type="evidence" value="ECO:0007669"/>
    <property type="project" value="UniProtKB-KW"/>
</dbReference>
<dbReference type="AlphaFoldDB" id="A0A5D3G048"/>
<accession>A0A5D3G048</accession>